<comment type="similarity">
    <text evidence="1">Belongs to the helicase family. RecQ subfamily.</text>
</comment>
<dbReference type="Gene3D" id="3.40.50.300">
    <property type="entry name" value="P-loop containing nucleotide triphosphate hydrolases"/>
    <property type="match status" value="2"/>
</dbReference>
<evidence type="ECO:0000256" key="1">
    <source>
        <dbReference type="ARBA" id="ARBA00005446"/>
    </source>
</evidence>
<accession>A0ABQ8FQN5</accession>
<feature type="domain" description="Helicase ATP-binding" evidence="3">
    <location>
        <begin position="1"/>
        <end position="113"/>
    </location>
</feature>
<dbReference type="InterPro" id="IPR014001">
    <property type="entry name" value="Helicase_ATP-bd"/>
</dbReference>
<keyword evidence="2" id="KW-0732">Signal</keyword>
<evidence type="ECO:0000259" key="3">
    <source>
        <dbReference type="PROSITE" id="PS51192"/>
    </source>
</evidence>
<feature type="signal peptide" evidence="2">
    <location>
        <begin position="1"/>
        <end position="17"/>
    </location>
</feature>
<dbReference type="InterPro" id="IPR027417">
    <property type="entry name" value="P-loop_NTPase"/>
</dbReference>
<dbReference type="PANTHER" id="PTHR13710">
    <property type="entry name" value="DNA HELICASE RECQ FAMILY MEMBER"/>
    <property type="match status" value="1"/>
</dbReference>
<protein>
    <recommendedName>
        <fullName evidence="3">Helicase ATP-binding domain-containing protein</fullName>
    </recommendedName>
</protein>
<dbReference type="Proteomes" id="UP000774617">
    <property type="component" value="Unassembled WGS sequence"/>
</dbReference>
<feature type="chain" id="PRO_5047166725" description="Helicase ATP-binding domain-containing protein" evidence="2">
    <location>
        <begin position="18"/>
        <end position="113"/>
    </location>
</feature>
<sequence>MPTGAGKSVLFILSAWAEPGGTTVVVVPLKSLRKDIKRRYDKAGVRRQADAESIVLVTPEAAVGEEFGTFLKRIRRTRQLDRIVVDECYVVLNDRVDFRKHLQQLGKLAGVET</sequence>
<reference evidence="4 5" key="1">
    <citation type="journal article" date="2021" name="Nat. Commun.">
        <title>Genetic determinants of endophytism in the Arabidopsis root mycobiome.</title>
        <authorList>
            <person name="Mesny F."/>
            <person name="Miyauchi S."/>
            <person name="Thiergart T."/>
            <person name="Pickel B."/>
            <person name="Atanasova L."/>
            <person name="Karlsson M."/>
            <person name="Huettel B."/>
            <person name="Barry K.W."/>
            <person name="Haridas S."/>
            <person name="Chen C."/>
            <person name="Bauer D."/>
            <person name="Andreopoulos W."/>
            <person name="Pangilinan J."/>
            <person name="LaButti K."/>
            <person name="Riley R."/>
            <person name="Lipzen A."/>
            <person name="Clum A."/>
            <person name="Drula E."/>
            <person name="Henrissat B."/>
            <person name="Kohler A."/>
            <person name="Grigoriev I.V."/>
            <person name="Martin F.M."/>
            <person name="Hacquard S."/>
        </authorList>
    </citation>
    <scope>NUCLEOTIDE SEQUENCE [LARGE SCALE GENOMIC DNA]</scope>
    <source>
        <strain evidence="4 5">MPI-SDFR-AT-0080</strain>
    </source>
</reference>
<proteinExistence type="inferred from homology"/>
<keyword evidence="5" id="KW-1185">Reference proteome</keyword>
<organism evidence="4 5">
    <name type="scientific">Macrophomina phaseolina</name>
    <dbReference type="NCBI Taxonomy" id="35725"/>
    <lineage>
        <taxon>Eukaryota</taxon>
        <taxon>Fungi</taxon>
        <taxon>Dikarya</taxon>
        <taxon>Ascomycota</taxon>
        <taxon>Pezizomycotina</taxon>
        <taxon>Dothideomycetes</taxon>
        <taxon>Dothideomycetes incertae sedis</taxon>
        <taxon>Botryosphaeriales</taxon>
        <taxon>Botryosphaeriaceae</taxon>
        <taxon>Macrophomina</taxon>
    </lineage>
</organism>
<dbReference type="EMBL" id="JAGTJR010000085">
    <property type="protein sequence ID" value="KAH7012424.1"/>
    <property type="molecule type" value="Genomic_DNA"/>
</dbReference>
<gene>
    <name evidence="4" type="ORF">B0J12DRAFT_714819</name>
</gene>
<evidence type="ECO:0000313" key="4">
    <source>
        <dbReference type="EMBL" id="KAH7012424.1"/>
    </source>
</evidence>
<dbReference type="Pfam" id="PF00270">
    <property type="entry name" value="DEAD"/>
    <property type="match status" value="1"/>
</dbReference>
<dbReference type="SUPFAM" id="SSF52540">
    <property type="entry name" value="P-loop containing nucleoside triphosphate hydrolases"/>
    <property type="match status" value="1"/>
</dbReference>
<evidence type="ECO:0000256" key="2">
    <source>
        <dbReference type="SAM" id="SignalP"/>
    </source>
</evidence>
<dbReference type="PANTHER" id="PTHR13710:SF154">
    <property type="entry name" value="RECQ HELICASE, PUTATIVE (AFU_ORTHOLOGUE AFUA_6G14720)-RELATED"/>
    <property type="match status" value="1"/>
</dbReference>
<name>A0ABQ8FQN5_9PEZI</name>
<dbReference type="PROSITE" id="PS51192">
    <property type="entry name" value="HELICASE_ATP_BIND_1"/>
    <property type="match status" value="1"/>
</dbReference>
<dbReference type="InterPro" id="IPR011545">
    <property type="entry name" value="DEAD/DEAH_box_helicase_dom"/>
</dbReference>
<comment type="caution">
    <text evidence="4">The sequence shown here is derived from an EMBL/GenBank/DDBJ whole genome shotgun (WGS) entry which is preliminary data.</text>
</comment>
<evidence type="ECO:0000313" key="5">
    <source>
        <dbReference type="Proteomes" id="UP000774617"/>
    </source>
</evidence>